<dbReference type="AlphaFoldDB" id="A0A382LQ71"/>
<evidence type="ECO:0000313" key="1">
    <source>
        <dbReference type="EMBL" id="SVC38706.1"/>
    </source>
</evidence>
<reference evidence="1" key="1">
    <citation type="submission" date="2018-05" db="EMBL/GenBank/DDBJ databases">
        <authorList>
            <person name="Lanie J.A."/>
            <person name="Ng W.-L."/>
            <person name="Kazmierczak K.M."/>
            <person name="Andrzejewski T.M."/>
            <person name="Davidsen T.M."/>
            <person name="Wayne K.J."/>
            <person name="Tettelin H."/>
            <person name="Glass J.I."/>
            <person name="Rusch D."/>
            <person name="Podicherti R."/>
            <person name="Tsui H.-C.T."/>
            <person name="Winkler M.E."/>
        </authorList>
    </citation>
    <scope>NUCLEOTIDE SEQUENCE</scope>
</reference>
<protein>
    <submittedName>
        <fullName evidence="1">Uncharacterized protein</fullName>
    </submittedName>
</protein>
<name>A0A382LQ71_9ZZZZ</name>
<organism evidence="1">
    <name type="scientific">marine metagenome</name>
    <dbReference type="NCBI Taxonomy" id="408172"/>
    <lineage>
        <taxon>unclassified sequences</taxon>
        <taxon>metagenomes</taxon>
        <taxon>ecological metagenomes</taxon>
    </lineage>
</organism>
<sequence>MNQLNKNKPVFDLDQKISISSFYAPSGCIDVL</sequence>
<dbReference type="EMBL" id="UINC01088465">
    <property type="protein sequence ID" value="SVC38706.1"/>
    <property type="molecule type" value="Genomic_DNA"/>
</dbReference>
<accession>A0A382LQ71</accession>
<proteinExistence type="predicted"/>
<gene>
    <name evidence="1" type="ORF">METZ01_LOCUS291560</name>
</gene>